<accession>A0ABV3ZFM8</accession>
<keyword evidence="4 5" id="KW-0472">Membrane</keyword>
<dbReference type="EMBL" id="JAULBC010000002">
    <property type="protein sequence ID" value="MEX6687199.1"/>
    <property type="molecule type" value="Genomic_DNA"/>
</dbReference>
<feature type="transmembrane region" description="Helical" evidence="5">
    <location>
        <begin position="101"/>
        <end position="124"/>
    </location>
</feature>
<dbReference type="Proteomes" id="UP001560573">
    <property type="component" value="Unassembled WGS sequence"/>
</dbReference>
<evidence type="ECO:0000256" key="4">
    <source>
        <dbReference type="ARBA" id="ARBA00023136"/>
    </source>
</evidence>
<name>A0ABV3ZFM8_9BACT</name>
<dbReference type="RefSeq" id="WP_369328603.1">
    <property type="nucleotide sequence ID" value="NZ_JAULBC010000002.1"/>
</dbReference>
<evidence type="ECO:0000256" key="3">
    <source>
        <dbReference type="ARBA" id="ARBA00022989"/>
    </source>
</evidence>
<feature type="transmembrane region" description="Helical" evidence="5">
    <location>
        <begin position="58"/>
        <end position="80"/>
    </location>
</feature>
<keyword evidence="3 5" id="KW-1133">Transmembrane helix</keyword>
<evidence type="ECO:0000313" key="8">
    <source>
        <dbReference type="Proteomes" id="UP001560573"/>
    </source>
</evidence>
<keyword evidence="2 5" id="KW-0812">Transmembrane</keyword>
<organism evidence="7 8">
    <name type="scientific">Danxiaibacter flavus</name>
    <dbReference type="NCBI Taxonomy" id="3049108"/>
    <lineage>
        <taxon>Bacteria</taxon>
        <taxon>Pseudomonadati</taxon>
        <taxon>Bacteroidota</taxon>
        <taxon>Chitinophagia</taxon>
        <taxon>Chitinophagales</taxon>
        <taxon>Chitinophagaceae</taxon>
        <taxon>Danxiaibacter</taxon>
    </lineage>
</organism>
<evidence type="ECO:0000256" key="5">
    <source>
        <dbReference type="SAM" id="Phobius"/>
    </source>
</evidence>
<comment type="subcellular location">
    <subcellularLocation>
        <location evidence="1">Endomembrane system</location>
        <topology evidence="1">Multi-pass membrane protein</topology>
    </subcellularLocation>
</comment>
<reference evidence="7 8" key="1">
    <citation type="submission" date="2023-07" db="EMBL/GenBank/DDBJ databases">
        <authorList>
            <person name="Lian W.-H."/>
        </authorList>
    </citation>
    <scope>NUCLEOTIDE SEQUENCE [LARGE SCALE GENOMIC DNA]</scope>
    <source>
        <strain evidence="7 8">SYSU DXS3180</strain>
    </source>
</reference>
<dbReference type="InterPro" id="IPR010652">
    <property type="entry name" value="DUF1232"/>
</dbReference>
<evidence type="ECO:0000256" key="2">
    <source>
        <dbReference type="ARBA" id="ARBA00022692"/>
    </source>
</evidence>
<sequence>MKAFQRLYRRTRGLWLQCLALYYAFSDRRTPWYAKAIIIVSLLYLVSPIDIIPDLIPIAGYLDDIVVVPLLFTFAARLVPRNIMRSSHLKAEERIYIAKRNLLKTLLLAVLWLFVAVIVVRYLVMAIRN</sequence>
<evidence type="ECO:0000259" key="6">
    <source>
        <dbReference type="Pfam" id="PF06803"/>
    </source>
</evidence>
<evidence type="ECO:0000313" key="7">
    <source>
        <dbReference type="EMBL" id="MEX6687199.1"/>
    </source>
</evidence>
<comment type="caution">
    <text evidence="7">The sequence shown here is derived from an EMBL/GenBank/DDBJ whole genome shotgun (WGS) entry which is preliminary data.</text>
</comment>
<proteinExistence type="predicted"/>
<protein>
    <submittedName>
        <fullName evidence="7">DUF1232 domain-containing protein</fullName>
    </submittedName>
</protein>
<dbReference type="Pfam" id="PF06803">
    <property type="entry name" value="DUF1232"/>
    <property type="match status" value="1"/>
</dbReference>
<feature type="transmembrane region" description="Helical" evidence="5">
    <location>
        <begin position="32"/>
        <end position="52"/>
    </location>
</feature>
<keyword evidence="8" id="KW-1185">Reference proteome</keyword>
<gene>
    <name evidence="7" type="ORF">QTN47_06820</name>
</gene>
<feature type="domain" description="DUF1232" evidence="6">
    <location>
        <begin position="34"/>
        <end position="70"/>
    </location>
</feature>
<evidence type="ECO:0000256" key="1">
    <source>
        <dbReference type="ARBA" id="ARBA00004127"/>
    </source>
</evidence>